<name>A0A7W0CQ72_9ACTN</name>
<sequence length="71" mass="8080">MIRRLFYMSLGAGLAIWVMRRLQALHPQHVARRTADRAASMAGQVRDLTAYALDEAAVRETELRAQLKLED</sequence>
<keyword evidence="2" id="KW-1185">Reference proteome</keyword>
<protein>
    <submittedName>
        <fullName evidence="1">Uncharacterized protein</fullName>
    </submittedName>
</protein>
<organism evidence="1 2">
    <name type="scientific">Nonomuraea soli</name>
    <dbReference type="NCBI Taxonomy" id="1032476"/>
    <lineage>
        <taxon>Bacteria</taxon>
        <taxon>Bacillati</taxon>
        <taxon>Actinomycetota</taxon>
        <taxon>Actinomycetes</taxon>
        <taxon>Streptosporangiales</taxon>
        <taxon>Streptosporangiaceae</taxon>
        <taxon>Nonomuraea</taxon>
    </lineage>
</organism>
<gene>
    <name evidence="1" type="ORF">HNR30_006541</name>
</gene>
<accession>A0A7W0CQ72</accession>
<dbReference type="RefSeq" id="WP_181613853.1">
    <property type="nucleotide sequence ID" value="NZ_BAABAM010000004.1"/>
</dbReference>
<evidence type="ECO:0000313" key="2">
    <source>
        <dbReference type="Proteomes" id="UP000530928"/>
    </source>
</evidence>
<dbReference type="Proteomes" id="UP000530928">
    <property type="component" value="Unassembled WGS sequence"/>
</dbReference>
<reference evidence="1 2" key="1">
    <citation type="submission" date="2020-07" db="EMBL/GenBank/DDBJ databases">
        <title>Genomic Encyclopedia of Type Strains, Phase IV (KMG-IV): sequencing the most valuable type-strain genomes for metagenomic binning, comparative biology and taxonomic classification.</title>
        <authorList>
            <person name="Goeker M."/>
        </authorList>
    </citation>
    <scope>NUCLEOTIDE SEQUENCE [LARGE SCALE GENOMIC DNA]</scope>
    <source>
        <strain evidence="1 2">DSM 45533</strain>
    </source>
</reference>
<comment type="caution">
    <text evidence="1">The sequence shown here is derived from an EMBL/GenBank/DDBJ whole genome shotgun (WGS) entry which is preliminary data.</text>
</comment>
<dbReference type="AlphaFoldDB" id="A0A7W0CQ72"/>
<proteinExistence type="predicted"/>
<evidence type="ECO:0000313" key="1">
    <source>
        <dbReference type="EMBL" id="MBA2895169.1"/>
    </source>
</evidence>
<dbReference type="EMBL" id="JACDUR010000006">
    <property type="protein sequence ID" value="MBA2895169.1"/>
    <property type="molecule type" value="Genomic_DNA"/>
</dbReference>